<reference evidence="7" key="1">
    <citation type="submission" date="2021-02" db="EMBL/GenBank/DDBJ databases">
        <authorList>
            <person name="Nowell W R."/>
        </authorList>
    </citation>
    <scope>NUCLEOTIDE SEQUENCE</scope>
</reference>
<name>A0A815W696_ADIRI</name>
<dbReference type="Pfam" id="PF01129">
    <property type="entry name" value="ART"/>
    <property type="match status" value="1"/>
</dbReference>
<keyword evidence="6" id="KW-0521">NADP</keyword>
<accession>A0A815W696</accession>
<dbReference type="EMBL" id="CAJNOR010010033">
    <property type="protein sequence ID" value="CAF1650557.1"/>
    <property type="molecule type" value="Genomic_DNA"/>
</dbReference>
<gene>
    <name evidence="7" type="ORF">EDS130_LOCUS45212</name>
    <name evidence="8" type="ORF">XAT740_LOCUS54886</name>
</gene>
<keyword evidence="9" id="KW-1185">Reference proteome</keyword>
<evidence type="ECO:0000256" key="6">
    <source>
        <dbReference type="RuleBase" id="RU361228"/>
    </source>
</evidence>
<evidence type="ECO:0000256" key="1">
    <source>
        <dbReference type="ARBA" id="ARBA00009558"/>
    </source>
</evidence>
<dbReference type="GO" id="GO:0016779">
    <property type="term" value="F:nucleotidyltransferase activity"/>
    <property type="evidence" value="ECO:0007669"/>
    <property type="project" value="UniProtKB-KW"/>
</dbReference>
<evidence type="ECO:0000313" key="8">
    <source>
        <dbReference type="EMBL" id="CAF1650557.1"/>
    </source>
</evidence>
<dbReference type="EC" id="2.4.2.31" evidence="6"/>
<comment type="similarity">
    <text evidence="1 6">Belongs to the Arg-specific ADP-ribosyltransferase family.</text>
</comment>
<keyword evidence="6" id="KW-0520">NAD</keyword>
<dbReference type="SUPFAM" id="SSF56399">
    <property type="entry name" value="ADP-ribosylation"/>
    <property type="match status" value="1"/>
</dbReference>
<evidence type="ECO:0000313" key="9">
    <source>
        <dbReference type="Proteomes" id="UP000663828"/>
    </source>
</evidence>
<keyword evidence="2 6" id="KW-0328">Glycosyltransferase</keyword>
<comment type="caution">
    <text evidence="7">The sequence shown here is derived from an EMBL/GenBank/DDBJ whole genome shotgun (WGS) entry which is preliminary data.</text>
</comment>
<evidence type="ECO:0000256" key="4">
    <source>
        <dbReference type="ARBA" id="ARBA00022695"/>
    </source>
</evidence>
<protein>
    <recommendedName>
        <fullName evidence="6">NAD(P)(+)--arginine ADP-ribosyltransferase</fullName>
        <ecNumber evidence="6">2.4.2.31</ecNumber>
    </recommendedName>
    <alternativeName>
        <fullName evidence="6">Mono(ADP-ribosyl)transferase</fullName>
    </alternativeName>
</protein>
<dbReference type="EMBL" id="CAJNOJ010001032">
    <property type="protein sequence ID" value="CAF1539512.1"/>
    <property type="molecule type" value="Genomic_DNA"/>
</dbReference>
<keyword evidence="3 6" id="KW-0808">Transferase</keyword>
<organism evidence="7 10">
    <name type="scientific">Adineta ricciae</name>
    <name type="common">Rotifer</name>
    <dbReference type="NCBI Taxonomy" id="249248"/>
    <lineage>
        <taxon>Eukaryota</taxon>
        <taxon>Metazoa</taxon>
        <taxon>Spiralia</taxon>
        <taxon>Gnathifera</taxon>
        <taxon>Rotifera</taxon>
        <taxon>Eurotatoria</taxon>
        <taxon>Bdelloidea</taxon>
        <taxon>Adinetida</taxon>
        <taxon>Adinetidae</taxon>
        <taxon>Adineta</taxon>
    </lineage>
</organism>
<dbReference type="AlphaFoldDB" id="A0A815W696"/>
<evidence type="ECO:0000256" key="3">
    <source>
        <dbReference type="ARBA" id="ARBA00022679"/>
    </source>
</evidence>
<evidence type="ECO:0000313" key="7">
    <source>
        <dbReference type="EMBL" id="CAF1539512.1"/>
    </source>
</evidence>
<dbReference type="OrthoDB" id="423533at2759"/>
<evidence type="ECO:0000313" key="10">
    <source>
        <dbReference type="Proteomes" id="UP000663852"/>
    </source>
</evidence>
<evidence type="ECO:0000256" key="2">
    <source>
        <dbReference type="ARBA" id="ARBA00022676"/>
    </source>
</evidence>
<evidence type="ECO:0000256" key="5">
    <source>
        <dbReference type="ARBA" id="ARBA00047597"/>
    </source>
</evidence>
<sequence>MASRFFVEEEFADDSVGIKEYWNSPLVPLEVAIRSLYAIIPRINELVAKAKAKCFISPDGLTHDETAAIYLYTMEVGKTSIYRMVNWTLRKKDHFMARPWLLYLKLFATGVRKLPLYSGNVWRAVPGDVAKHYKKYGRIRWWAYTSCTKSISILDQFIPQSANDRTIFMIECIRGRNIAPYSAYGKEDEILLVSGTTLIAADESLMMAEVRMVHLKEVSAGNLSSTPNSNQVVDKNTTAVSLYQSSKWGLPKTPKGTSN</sequence>
<comment type="catalytic activity">
    <reaction evidence="5 6">
        <text>L-arginyl-[protein] + NAD(+) = N(omega)-(ADP-D-ribosyl)-L-arginyl-[protein] + nicotinamide + H(+)</text>
        <dbReference type="Rhea" id="RHEA:19149"/>
        <dbReference type="Rhea" id="RHEA-COMP:10532"/>
        <dbReference type="Rhea" id="RHEA-COMP:15087"/>
        <dbReference type="ChEBI" id="CHEBI:15378"/>
        <dbReference type="ChEBI" id="CHEBI:17154"/>
        <dbReference type="ChEBI" id="CHEBI:29965"/>
        <dbReference type="ChEBI" id="CHEBI:57540"/>
        <dbReference type="ChEBI" id="CHEBI:142554"/>
        <dbReference type="EC" id="2.4.2.31"/>
    </reaction>
</comment>
<keyword evidence="4" id="KW-0548">Nucleotidyltransferase</keyword>
<dbReference type="Proteomes" id="UP000663852">
    <property type="component" value="Unassembled WGS sequence"/>
</dbReference>
<dbReference type="InterPro" id="IPR000768">
    <property type="entry name" value="ART"/>
</dbReference>
<dbReference type="GO" id="GO:0106274">
    <property type="term" value="F:NAD+-protein-arginine ADP-ribosyltransferase activity"/>
    <property type="evidence" value="ECO:0007669"/>
    <property type="project" value="UniProtKB-EC"/>
</dbReference>
<proteinExistence type="inferred from homology"/>
<dbReference type="Proteomes" id="UP000663828">
    <property type="component" value="Unassembled WGS sequence"/>
</dbReference>
<dbReference type="Gene3D" id="3.90.176.10">
    <property type="entry name" value="Toxin ADP-ribosyltransferase, Chain A, domain 1"/>
    <property type="match status" value="1"/>
</dbReference>